<dbReference type="EMBL" id="JBHSWN010000001">
    <property type="protein sequence ID" value="MFC6792049.1"/>
    <property type="molecule type" value="Genomic_DNA"/>
</dbReference>
<dbReference type="InterPro" id="IPR023401">
    <property type="entry name" value="ODC_N"/>
</dbReference>
<dbReference type="Pfam" id="PF02423">
    <property type="entry name" value="OCD_Mu_crystall"/>
    <property type="match status" value="1"/>
</dbReference>
<sequence length="315" mass="33247">MRFISEEESAALVTHEMAFEAAREALIAAVAPSTTLFPAVLGHGTDTANRFSIKSGTTADYTGLKVGSFWHRNPEKGLPRHNSVILLFNQEVGRIDTVIEAGHVNAYRTAAADAVAASLLARPDSRTLALFGAGNQGLFECAAVARILPIDRVLVVARDASKVEGFAERLRGMIDRPVTVEAAPAEAACRAADVIVTATPSRAPLFEAGWVRPGTHLAAMGADAKGKQEMPPALLEGASLFCDLPIQSLVMGEFQHVAESIRVGRTRLRALGEVLASGEGGRSLADEITVFDSSGIALQDLTIARAILAKADAAR</sequence>
<dbReference type="InterPro" id="IPR036291">
    <property type="entry name" value="NAD(P)-bd_dom_sf"/>
</dbReference>
<evidence type="ECO:0000313" key="3">
    <source>
        <dbReference type="Proteomes" id="UP001596292"/>
    </source>
</evidence>
<dbReference type="PIRSF" id="PIRSF001439">
    <property type="entry name" value="CryM"/>
    <property type="match status" value="1"/>
</dbReference>
<dbReference type="PANTHER" id="PTHR13812">
    <property type="entry name" value="KETIMINE REDUCTASE MU-CRYSTALLIN"/>
    <property type="match status" value="1"/>
</dbReference>
<keyword evidence="3" id="KW-1185">Reference proteome</keyword>
<proteinExistence type="inferred from homology"/>
<dbReference type="InterPro" id="IPR003462">
    <property type="entry name" value="ODC_Mu_crystall"/>
</dbReference>
<comment type="caution">
    <text evidence="2">The sequence shown here is derived from an EMBL/GenBank/DDBJ whole genome shotgun (WGS) entry which is preliminary data.</text>
</comment>
<protein>
    <submittedName>
        <fullName evidence="2">Ornithine cyclodeaminase family protein</fullName>
    </submittedName>
</protein>
<name>A0ABW2BQB7_9HYPH</name>
<dbReference type="Gene3D" id="3.40.50.720">
    <property type="entry name" value="NAD(P)-binding Rossmann-like Domain"/>
    <property type="match status" value="1"/>
</dbReference>
<gene>
    <name evidence="2" type="ORF">ACFQE0_22205</name>
</gene>
<organism evidence="2 3">
    <name type="scientific">Methylobacterium komagatae</name>
    <dbReference type="NCBI Taxonomy" id="374425"/>
    <lineage>
        <taxon>Bacteria</taxon>
        <taxon>Pseudomonadati</taxon>
        <taxon>Pseudomonadota</taxon>
        <taxon>Alphaproteobacteria</taxon>
        <taxon>Hyphomicrobiales</taxon>
        <taxon>Methylobacteriaceae</taxon>
        <taxon>Methylobacterium</taxon>
    </lineage>
</organism>
<dbReference type="SUPFAM" id="SSF51735">
    <property type="entry name" value="NAD(P)-binding Rossmann-fold domains"/>
    <property type="match status" value="1"/>
</dbReference>
<dbReference type="RefSeq" id="WP_378973525.1">
    <property type="nucleotide sequence ID" value="NZ_JBHSWN010000001.1"/>
</dbReference>
<evidence type="ECO:0000313" key="2">
    <source>
        <dbReference type="EMBL" id="MFC6792049.1"/>
    </source>
</evidence>
<dbReference type="Gene3D" id="3.30.1780.10">
    <property type="entry name" value="ornithine cyclodeaminase, domain 1"/>
    <property type="match status" value="1"/>
</dbReference>
<reference evidence="3" key="1">
    <citation type="journal article" date="2019" name="Int. J. Syst. Evol. Microbiol.">
        <title>The Global Catalogue of Microorganisms (GCM) 10K type strain sequencing project: providing services to taxonomists for standard genome sequencing and annotation.</title>
        <authorList>
            <consortium name="The Broad Institute Genomics Platform"/>
            <consortium name="The Broad Institute Genome Sequencing Center for Infectious Disease"/>
            <person name="Wu L."/>
            <person name="Ma J."/>
        </authorList>
    </citation>
    <scope>NUCLEOTIDE SEQUENCE [LARGE SCALE GENOMIC DNA]</scope>
    <source>
        <strain evidence="3">CCUG 48316</strain>
    </source>
</reference>
<evidence type="ECO:0000256" key="1">
    <source>
        <dbReference type="ARBA" id="ARBA00008903"/>
    </source>
</evidence>
<accession>A0ABW2BQB7</accession>
<comment type="similarity">
    <text evidence="1">Belongs to the ornithine cyclodeaminase/mu-crystallin family.</text>
</comment>
<dbReference type="PANTHER" id="PTHR13812:SF19">
    <property type="entry name" value="KETIMINE REDUCTASE MU-CRYSTALLIN"/>
    <property type="match status" value="1"/>
</dbReference>
<dbReference type="Proteomes" id="UP001596292">
    <property type="component" value="Unassembled WGS sequence"/>
</dbReference>